<dbReference type="STRING" id="90262.A0A1X2ICU9"/>
<evidence type="ECO:0000259" key="10">
    <source>
        <dbReference type="PROSITE" id="PS50280"/>
    </source>
</evidence>
<dbReference type="Gene3D" id="2.170.270.10">
    <property type="entry name" value="SET domain"/>
    <property type="match status" value="1"/>
</dbReference>
<feature type="region of interest" description="Disordered" evidence="9">
    <location>
        <begin position="557"/>
        <end position="618"/>
    </location>
</feature>
<feature type="compositionally biased region" description="Low complexity" evidence="9">
    <location>
        <begin position="436"/>
        <end position="447"/>
    </location>
</feature>
<evidence type="ECO:0000256" key="8">
    <source>
        <dbReference type="ARBA" id="ARBA00023242"/>
    </source>
</evidence>
<evidence type="ECO:0000256" key="2">
    <source>
        <dbReference type="ARBA" id="ARBA00004286"/>
    </source>
</evidence>
<evidence type="ECO:0000256" key="4">
    <source>
        <dbReference type="ARBA" id="ARBA00022603"/>
    </source>
</evidence>
<evidence type="ECO:0000256" key="7">
    <source>
        <dbReference type="ARBA" id="ARBA00022853"/>
    </source>
</evidence>
<feature type="region of interest" description="Disordered" evidence="9">
    <location>
        <begin position="242"/>
        <end position="269"/>
    </location>
</feature>
<feature type="region of interest" description="Disordered" evidence="9">
    <location>
        <begin position="767"/>
        <end position="789"/>
    </location>
</feature>
<keyword evidence="3" id="KW-0158">Chromosome</keyword>
<dbReference type="GO" id="GO:0032259">
    <property type="term" value="P:methylation"/>
    <property type="evidence" value="ECO:0007669"/>
    <property type="project" value="UniProtKB-KW"/>
</dbReference>
<dbReference type="InterPro" id="IPR041938">
    <property type="entry name" value="Hist-Lys_N-MTase_N"/>
</dbReference>
<dbReference type="SUPFAM" id="SSF82199">
    <property type="entry name" value="SET domain"/>
    <property type="match status" value="1"/>
</dbReference>
<feature type="domain" description="SET" evidence="10">
    <location>
        <begin position="101"/>
        <end position="220"/>
    </location>
</feature>
<keyword evidence="6" id="KW-0949">S-adenosyl-L-methionine</keyword>
<accession>A0A1X2ICU9</accession>
<dbReference type="AlphaFoldDB" id="A0A1X2ICU9"/>
<keyword evidence="8" id="KW-0539">Nucleus</keyword>
<protein>
    <recommendedName>
        <fullName evidence="10">SET domain-containing protein</fullName>
    </recommendedName>
</protein>
<evidence type="ECO:0000256" key="5">
    <source>
        <dbReference type="ARBA" id="ARBA00022679"/>
    </source>
</evidence>
<dbReference type="EMBL" id="MCGE01000015">
    <property type="protein sequence ID" value="ORZ14051.1"/>
    <property type="molecule type" value="Genomic_DNA"/>
</dbReference>
<dbReference type="InterPro" id="IPR046341">
    <property type="entry name" value="SET_dom_sf"/>
</dbReference>
<sequence length="789" mass="89532">MDFCFLSKFDDLFTDIFLDAQFLWFDTVKLNTDHRRPRIRSDKVLKTIQDHVLTTGKTNEAVKELLRMDYFKHYLAAKSTKQRQEFIHHMKRYLYMYMPNAGYEIADTKRYGGAGRRVEACVMVTKDWNFGDELRLCTGMIAHLNPRQERDLKKASNNNRDISVMWSSRRQCNCLFLGPARFVNHDCDPNAEFISLGPNSVTFRIIKDIKCGDELTVYYGKHYVGANNHHCRCATCETRRIGQSSSDDEDGGANSTDDEESVDYLSRSRKRKSTSYEEHLWRKKQASSDYRIDLEDLIGIVDDNEEDDADTEDGSQSDNNNSGASKQIQHIDTSSKLTETNHEQIDNDDNKPQVMSIHFLCNENNKKRQEQQDVYSTSRSASFSHSPLDLLCNAVLDAEYLQVQHQQPKQEEITVVVGPEIHKDATDRLMQHSGNQQQQLPFQQRWQSMDEDNSSDTKADSAVGLSPQLHHQDIHHHQKTKIPPPSIIHATNNTTKASTKKKSATTGLSQWQDDVDSLFDNDEQLSELDDFMDDVSDLSSVCSSDLTLNMDSINKDRKHLQLSTPSPSPVSRIKKSSSASPITNNRRIPAVVPPSAPTDTNNSNNNKHHHHQHGDKPGLNCMACGRALKSETISDESAADVAVANELATWTWSPSAAFTDWRPQRCPRCERHVRVFTQEWPARKINKKKAASVSLQQQQHKKMEAPSVNKKRSHGTKKQQQPYHQKKSEPSRPFSTTSHVVEGIKTQQALPNKASAAAATTMVTVSRKSFVRSPPTPTSEIFDGVEDLF</sequence>
<gene>
    <name evidence="11" type="ORF">BCR42DRAFT_417946</name>
</gene>
<comment type="caution">
    <text evidence="11">The sequence shown here is derived from an EMBL/GenBank/DDBJ whole genome shotgun (WGS) entry which is preliminary data.</text>
</comment>
<reference evidence="11 12" key="1">
    <citation type="submission" date="2016-07" db="EMBL/GenBank/DDBJ databases">
        <title>Pervasive Adenine N6-methylation of Active Genes in Fungi.</title>
        <authorList>
            <consortium name="DOE Joint Genome Institute"/>
            <person name="Mondo S.J."/>
            <person name="Dannebaum R.O."/>
            <person name="Kuo R.C."/>
            <person name="Labutti K."/>
            <person name="Haridas S."/>
            <person name="Kuo A."/>
            <person name="Salamov A."/>
            <person name="Ahrendt S.R."/>
            <person name="Lipzen A."/>
            <person name="Sullivan W."/>
            <person name="Andreopoulos W.B."/>
            <person name="Clum A."/>
            <person name="Lindquist E."/>
            <person name="Daum C."/>
            <person name="Ramamoorthy G.K."/>
            <person name="Gryganskyi A."/>
            <person name="Culley D."/>
            <person name="Magnuson J.K."/>
            <person name="James T.Y."/>
            <person name="O'Malley M.A."/>
            <person name="Stajich J.E."/>
            <person name="Spatafora J.W."/>
            <person name="Visel A."/>
            <person name="Grigoriev I.V."/>
        </authorList>
    </citation>
    <scope>NUCLEOTIDE SEQUENCE [LARGE SCALE GENOMIC DNA]</scope>
    <source>
        <strain evidence="11 12">NRRL 1336</strain>
    </source>
</reference>
<feature type="region of interest" description="Disordered" evidence="9">
    <location>
        <begin position="685"/>
        <end position="739"/>
    </location>
</feature>
<dbReference type="OrthoDB" id="6627536at2759"/>
<feature type="compositionally biased region" description="Acidic residues" evidence="9">
    <location>
        <begin position="303"/>
        <end position="315"/>
    </location>
</feature>
<keyword evidence="7" id="KW-0156">Chromatin regulator</keyword>
<dbReference type="Pfam" id="PF00856">
    <property type="entry name" value="SET"/>
    <property type="match status" value="1"/>
</dbReference>
<dbReference type="PANTHER" id="PTHR12977">
    <property type="entry name" value="SUPPRESSOR OF VARIEGATION 4-20-RELATED"/>
    <property type="match status" value="1"/>
</dbReference>
<dbReference type="Proteomes" id="UP000193560">
    <property type="component" value="Unassembled WGS sequence"/>
</dbReference>
<dbReference type="InterPro" id="IPR001214">
    <property type="entry name" value="SET_dom"/>
</dbReference>
<feature type="compositionally biased region" description="Polar residues" evidence="9">
    <location>
        <begin position="316"/>
        <end position="330"/>
    </location>
</feature>
<dbReference type="InterPro" id="IPR039977">
    <property type="entry name" value="Suv4-20/Set9"/>
</dbReference>
<dbReference type="GO" id="GO:0042799">
    <property type="term" value="F:histone H4K20 methyltransferase activity"/>
    <property type="evidence" value="ECO:0007669"/>
    <property type="project" value="TreeGrafter"/>
</dbReference>
<organism evidence="11 12">
    <name type="scientific">Absidia repens</name>
    <dbReference type="NCBI Taxonomy" id="90262"/>
    <lineage>
        <taxon>Eukaryota</taxon>
        <taxon>Fungi</taxon>
        <taxon>Fungi incertae sedis</taxon>
        <taxon>Mucoromycota</taxon>
        <taxon>Mucoromycotina</taxon>
        <taxon>Mucoromycetes</taxon>
        <taxon>Mucorales</taxon>
        <taxon>Cunninghamellaceae</taxon>
        <taxon>Absidia</taxon>
    </lineage>
</organism>
<feature type="compositionally biased region" description="Polar residues" evidence="9">
    <location>
        <begin position="576"/>
        <end position="586"/>
    </location>
</feature>
<name>A0A1X2ICU9_9FUNG</name>
<dbReference type="Gene3D" id="1.10.10.1700">
    <property type="entry name" value="Histone-lysine N-methyltransferase"/>
    <property type="match status" value="1"/>
</dbReference>
<evidence type="ECO:0000313" key="11">
    <source>
        <dbReference type="EMBL" id="ORZ14051.1"/>
    </source>
</evidence>
<dbReference type="GO" id="GO:0005694">
    <property type="term" value="C:chromosome"/>
    <property type="evidence" value="ECO:0007669"/>
    <property type="project" value="UniProtKB-SubCell"/>
</dbReference>
<evidence type="ECO:0000256" key="3">
    <source>
        <dbReference type="ARBA" id="ARBA00022454"/>
    </source>
</evidence>
<dbReference type="PANTHER" id="PTHR12977:SF4">
    <property type="entry name" value="HISTONE-LYSINE N-METHYLTRANSFERASE KMT5B"/>
    <property type="match status" value="1"/>
</dbReference>
<keyword evidence="4" id="KW-0489">Methyltransferase</keyword>
<feature type="region of interest" description="Disordered" evidence="9">
    <location>
        <begin position="303"/>
        <end position="330"/>
    </location>
</feature>
<evidence type="ECO:0000256" key="6">
    <source>
        <dbReference type="ARBA" id="ARBA00022691"/>
    </source>
</evidence>
<dbReference type="PROSITE" id="PS50280">
    <property type="entry name" value="SET"/>
    <property type="match status" value="1"/>
</dbReference>
<dbReference type="SMART" id="SM00317">
    <property type="entry name" value="SET"/>
    <property type="match status" value="1"/>
</dbReference>
<evidence type="ECO:0000313" key="12">
    <source>
        <dbReference type="Proteomes" id="UP000193560"/>
    </source>
</evidence>
<proteinExistence type="predicted"/>
<feature type="region of interest" description="Disordered" evidence="9">
    <location>
        <begin position="431"/>
        <end position="463"/>
    </location>
</feature>
<dbReference type="CDD" id="cd10524">
    <property type="entry name" value="SET_Suv4-20-like"/>
    <property type="match status" value="1"/>
</dbReference>
<feature type="compositionally biased region" description="Acidic residues" evidence="9">
    <location>
        <begin position="246"/>
        <end position="262"/>
    </location>
</feature>
<dbReference type="GO" id="GO:0005634">
    <property type="term" value="C:nucleus"/>
    <property type="evidence" value="ECO:0007669"/>
    <property type="project" value="UniProtKB-SubCell"/>
</dbReference>
<keyword evidence="12" id="KW-1185">Reference proteome</keyword>
<keyword evidence="5" id="KW-0808">Transferase</keyword>
<evidence type="ECO:0000256" key="1">
    <source>
        <dbReference type="ARBA" id="ARBA00004123"/>
    </source>
</evidence>
<comment type="subcellular location">
    <subcellularLocation>
        <location evidence="2">Chromosome</location>
    </subcellularLocation>
    <subcellularLocation>
        <location evidence="1">Nucleus</location>
    </subcellularLocation>
</comment>
<evidence type="ECO:0000256" key="9">
    <source>
        <dbReference type="SAM" id="MobiDB-lite"/>
    </source>
</evidence>